<reference evidence="2" key="1">
    <citation type="journal article" date="2020" name="mSystems">
        <title>Genome- and Community-Level Interaction Insights into Carbon Utilization and Element Cycling Functions of Hydrothermarchaeota in Hydrothermal Sediment.</title>
        <authorList>
            <person name="Zhou Z."/>
            <person name="Liu Y."/>
            <person name="Xu W."/>
            <person name="Pan J."/>
            <person name="Luo Z.H."/>
            <person name="Li M."/>
        </authorList>
    </citation>
    <scope>NUCLEOTIDE SEQUENCE [LARGE SCALE GENOMIC DNA]</scope>
    <source>
        <strain evidence="2">SpSt-6</strain>
    </source>
</reference>
<dbReference type="Pfam" id="PF13298">
    <property type="entry name" value="LigD_N"/>
    <property type="match status" value="1"/>
</dbReference>
<feature type="domain" description="DNA ligase D 3'-phosphoesterase" evidence="1">
    <location>
        <begin position="15"/>
        <end position="61"/>
    </location>
</feature>
<evidence type="ECO:0000259" key="1">
    <source>
        <dbReference type="Pfam" id="PF13298"/>
    </source>
</evidence>
<organism evidence="2">
    <name type="scientific">Thermodesulfobacterium geofontis</name>
    <dbReference type="NCBI Taxonomy" id="1295609"/>
    <lineage>
        <taxon>Bacteria</taxon>
        <taxon>Pseudomonadati</taxon>
        <taxon>Thermodesulfobacteriota</taxon>
        <taxon>Thermodesulfobacteria</taxon>
        <taxon>Thermodesulfobacteriales</taxon>
        <taxon>Thermodesulfobacteriaceae</taxon>
        <taxon>Thermodesulfobacterium</taxon>
    </lineage>
</organism>
<dbReference type="InterPro" id="IPR014144">
    <property type="entry name" value="LigD_PE_domain"/>
</dbReference>
<dbReference type="AlphaFoldDB" id="A0A7C4NSH7"/>
<dbReference type="EMBL" id="DSZN01000012">
    <property type="protein sequence ID" value="HGQ84941.1"/>
    <property type="molecule type" value="Genomic_DNA"/>
</dbReference>
<gene>
    <name evidence="2" type="ORF">ENT66_00655</name>
</gene>
<accession>A0A7C4NSH7</accession>
<evidence type="ECO:0000313" key="2">
    <source>
        <dbReference type="EMBL" id="HGQ84941.1"/>
    </source>
</evidence>
<proteinExistence type="predicted"/>
<protein>
    <recommendedName>
        <fullName evidence="1">DNA ligase D 3'-phosphoesterase domain-containing protein</fullName>
    </recommendedName>
</protein>
<name>A0A7C4NSH7_9BACT</name>
<sequence length="98" mass="10743">MFITKKIHQSQVSDEGGLKSLAIPKEPSMNPQDKRLAIQVEDHALEYGNFEDVIPEGEYGAVEDHFKSLSSIFNFLKTNSFTLVAASKASLASSIEGI</sequence>
<comment type="caution">
    <text evidence="2">The sequence shown here is derived from an EMBL/GenBank/DDBJ whole genome shotgun (WGS) entry which is preliminary data.</text>
</comment>